<dbReference type="GO" id="GO:0005829">
    <property type="term" value="C:cytosol"/>
    <property type="evidence" value="ECO:0007669"/>
    <property type="project" value="TreeGrafter"/>
</dbReference>
<sequence>MQRDTRLARLLHVLIHMHLRGGTTTSQTIGQMLHTNPVFARRTMSVLRDAGFVTSTGGPGGGWALSCELDCLTVADVCDAIAHTTLFAVGPAQDNAACPVEAAVNRRLREALNRAELALLETFREMPLSEIANEALSASVGSTSNKP</sequence>
<dbReference type="Proteomes" id="UP000494122">
    <property type="component" value="Unassembled WGS sequence"/>
</dbReference>
<organism evidence="1 2">
    <name type="scientific">Achromobacter ruhlandii</name>
    <dbReference type="NCBI Taxonomy" id="72557"/>
    <lineage>
        <taxon>Bacteria</taxon>
        <taxon>Pseudomonadati</taxon>
        <taxon>Pseudomonadota</taxon>
        <taxon>Betaproteobacteria</taxon>
        <taxon>Burkholderiales</taxon>
        <taxon>Alcaligenaceae</taxon>
        <taxon>Achromobacter</taxon>
    </lineage>
</organism>
<dbReference type="InterPro" id="IPR036388">
    <property type="entry name" value="WH-like_DNA-bd_sf"/>
</dbReference>
<dbReference type="PANTHER" id="PTHR33221:SF15">
    <property type="entry name" value="HTH-TYPE TRANSCRIPTIONAL REGULATOR YWGB-RELATED"/>
    <property type="match status" value="1"/>
</dbReference>
<dbReference type="PANTHER" id="PTHR33221">
    <property type="entry name" value="WINGED HELIX-TURN-HELIX TRANSCRIPTIONAL REGULATOR, RRF2 FAMILY"/>
    <property type="match status" value="1"/>
</dbReference>
<protein>
    <submittedName>
        <fullName evidence="1">Uncharacterized protein</fullName>
    </submittedName>
</protein>
<dbReference type="RefSeq" id="WP_054415648.1">
    <property type="nucleotide sequence ID" value="NZ_CYTG01000005.1"/>
</dbReference>
<dbReference type="InterPro" id="IPR000944">
    <property type="entry name" value="Tscrpt_reg_Rrf2"/>
</dbReference>
<dbReference type="Pfam" id="PF02082">
    <property type="entry name" value="Rrf2"/>
    <property type="match status" value="1"/>
</dbReference>
<dbReference type="SUPFAM" id="SSF46785">
    <property type="entry name" value="Winged helix' DNA-binding domain"/>
    <property type="match status" value="1"/>
</dbReference>
<name>A0A2M9H0Q2_9BURK</name>
<dbReference type="GO" id="GO:0003700">
    <property type="term" value="F:DNA-binding transcription factor activity"/>
    <property type="evidence" value="ECO:0007669"/>
    <property type="project" value="TreeGrafter"/>
</dbReference>
<dbReference type="Gene3D" id="1.10.10.10">
    <property type="entry name" value="Winged helix-like DNA-binding domain superfamily/Winged helix DNA-binding domain"/>
    <property type="match status" value="1"/>
</dbReference>
<dbReference type="InterPro" id="IPR036390">
    <property type="entry name" value="WH_DNA-bd_sf"/>
</dbReference>
<evidence type="ECO:0000313" key="1">
    <source>
        <dbReference type="EMBL" id="CAB3834000.1"/>
    </source>
</evidence>
<dbReference type="EMBL" id="CADILE010000002">
    <property type="protein sequence ID" value="CAB3834000.1"/>
    <property type="molecule type" value="Genomic_DNA"/>
</dbReference>
<proteinExistence type="predicted"/>
<dbReference type="AlphaFoldDB" id="A0A2M9H0Q2"/>
<dbReference type="PROSITE" id="PS51197">
    <property type="entry name" value="HTH_RRF2_2"/>
    <property type="match status" value="1"/>
</dbReference>
<gene>
    <name evidence="1" type="ORF">LMG3328_00908</name>
</gene>
<accession>A0A2M9H0Q2</accession>
<reference evidence="1 2" key="1">
    <citation type="submission" date="2020-04" db="EMBL/GenBank/DDBJ databases">
        <authorList>
            <person name="De Canck E."/>
        </authorList>
    </citation>
    <scope>NUCLEOTIDE SEQUENCE [LARGE SCALE GENOMIC DNA]</scope>
    <source>
        <strain evidence="1 2">LMG 3328</strain>
    </source>
</reference>
<evidence type="ECO:0000313" key="2">
    <source>
        <dbReference type="Proteomes" id="UP000494122"/>
    </source>
</evidence>